<dbReference type="GO" id="GO:0030527">
    <property type="term" value="F:structural constituent of chromatin"/>
    <property type="evidence" value="ECO:0007669"/>
    <property type="project" value="InterPro"/>
</dbReference>
<reference evidence="5" key="1">
    <citation type="submission" date="2020-10" db="EMBL/GenBank/DDBJ databases">
        <authorList>
            <person name="Gilroy R."/>
        </authorList>
    </citation>
    <scope>NUCLEOTIDE SEQUENCE</scope>
    <source>
        <strain evidence="5">ChiW25-3613</strain>
    </source>
</reference>
<evidence type="ECO:0000256" key="4">
    <source>
        <dbReference type="RuleBase" id="RU003939"/>
    </source>
</evidence>
<dbReference type="AlphaFoldDB" id="A0A9D1AH88"/>
<dbReference type="InterPro" id="IPR010992">
    <property type="entry name" value="IHF-like_DNA-bd_dom_sf"/>
</dbReference>
<evidence type="ECO:0000256" key="3">
    <source>
        <dbReference type="ARBA" id="ARBA00023125"/>
    </source>
</evidence>
<dbReference type="InterPro" id="IPR020816">
    <property type="entry name" value="Histone-like_DNA-bd_CS"/>
</dbReference>
<dbReference type="SUPFAM" id="SSF47729">
    <property type="entry name" value="IHF-like DNA-binding proteins"/>
    <property type="match status" value="1"/>
</dbReference>
<comment type="similarity">
    <text evidence="1 4">Belongs to the bacterial histone-like protein family.</text>
</comment>
<dbReference type="PRINTS" id="PR01727">
    <property type="entry name" value="DNABINDINGHU"/>
</dbReference>
<accession>A0A9D1AH88</accession>
<evidence type="ECO:0000313" key="5">
    <source>
        <dbReference type="EMBL" id="HIR40015.1"/>
    </source>
</evidence>
<gene>
    <name evidence="5" type="ORF">IAB90_06520</name>
</gene>
<protein>
    <submittedName>
        <fullName evidence="5">HU family DNA-binding protein</fullName>
    </submittedName>
</protein>
<keyword evidence="2" id="KW-0226">DNA condensation</keyword>
<keyword evidence="3 5" id="KW-0238">DNA-binding</keyword>
<dbReference type="EMBL" id="DVHB01000113">
    <property type="protein sequence ID" value="HIR40015.1"/>
    <property type="molecule type" value="Genomic_DNA"/>
</dbReference>
<dbReference type="CDD" id="cd13831">
    <property type="entry name" value="HU"/>
    <property type="match status" value="1"/>
</dbReference>
<sequence>MNKNEFVAKLVDETGFKKFEVEKFLDAFVGAVKDVIASGDKLQLVGFGTFEAKEREERAGINPATGEKITIPACKVPSFKPGKALKDEINK</sequence>
<reference evidence="5" key="2">
    <citation type="journal article" date="2021" name="PeerJ">
        <title>Extensive microbial diversity within the chicken gut microbiome revealed by metagenomics and culture.</title>
        <authorList>
            <person name="Gilroy R."/>
            <person name="Ravi A."/>
            <person name="Getino M."/>
            <person name="Pursley I."/>
            <person name="Horton D.L."/>
            <person name="Alikhan N.F."/>
            <person name="Baker D."/>
            <person name="Gharbi K."/>
            <person name="Hall N."/>
            <person name="Watson M."/>
            <person name="Adriaenssens E.M."/>
            <person name="Foster-Nyarko E."/>
            <person name="Jarju S."/>
            <person name="Secka A."/>
            <person name="Antonio M."/>
            <person name="Oren A."/>
            <person name="Chaudhuri R.R."/>
            <person name="La Ragione R."/>
            <person name="Hildebrand F."/>
            <person name="Pallen M.J."/>
        </authorList>
    </citation>
    <scope>NUCLEOTIDE SEQUENCE</scope>
    <source>
        <strain evidence="5">ChiW25-3613</strain>
    </source>
</reference>
<dbReference type="PANTHER" id="PTHR33175">
    <property type="entry name" value="DNA-BINDING PROTEIN HU"/>
    <property type="match status" value="1"/>
</dbReference>
<dbReference type="SMART" id="SM00411">
    <property type="entry name" value="BHL"/>
    <property type="match status" value="1"/>
</dbReference>
<evidence type="ECO:0000313" key="6">
    <source>
        <dbReference type="Proteomes" id="UP000824179"/>
    </source>
</evidence>
<dbReference type="Pfam" id="PF00216">
    <property type="entry name" value="Bac_DNA_binding"/>
    <property type="match status" value="1"/>
</dbReference>
<dbReference type="PANTHER" id="PTHR33175:SF3">
    <property type="entry name" value="DNA-BINDING PROTEIN HU-BETA"/>
    <property type="match status" value="1"/>
</dbReference>
<organism evidence="5 6">
    <name type="scientific">Candidatus Coproplasma stercoripullorum</name>
    <dbReference type="NCBI Taxonomy" id="2840751"/>
    <lineage>
        <taxon>Bacteria</taxon>
        <taxon>Bacillati</taxon>
        <taxon>Bacillota</taxon>
        <taxon>Clostridia</taxon>
        <taxon>Eubacteriales</taxon>
        <taxon>Candidatus Coproplasma</taxon>
    </lineage>
</organism>
<evidence type="ECO:0000256" key="2">
    <source>
        <dbReference type="ARBA" id="ARBA00023067"/>
    </source>
</evidence>
<dbReference type="Gene3D" id="4.10.520.10">
    <property type="entry name" value="IHF-like DNA-binding proteins"/>
    <property type="match status" value="1"/>
</dbReference>
<dbReference type="Proteomes" id="UP000824179">
    <property type="component" value="Unassembled WGS sequence"/>
</dbReference>
<dbReference type="GO" id="GO:0030261">
    <property type="term" value="P:chromosome condensation"/>
    <property type="evidence" value="ECO:0007669"/>
    <property type="project" value="UniProtKB-KW"/>
</dbReference>
<proteinExistence type="inferred from homology"/>
<name>A0A9D1AH88_9FIRM</name>
<comment type="caution">
    <text evidence="5">The sequence shown here is derived from an EMBL/GenBank/DDBJ whole genome shotgun (WGS) entry which is preliminary data.</text>
</comment>
<dbReference type="PROSITE" id="PS00045">
    <property type="entry name" value="HISTONE_LIKE"/>
    <property type="match status" value="1"/>
</dbReference>
<dbReference type="GO" id="GO:0003677">
    <property type="term" value="F:DNA binding"/>
    <property type="evidence" value="ECO:0007669"/>
    <property type="project" value="UniProtKB-KW"/>
</dbReference>
<dbReference type="InterPro" id="IPR000119">
    <property type="entry name" value="Hist_DNA-bd"/>
</dbReference>
<evidence type="ECO:0000256" key="1">
    <source>
        <dbReference type="ARBA" id="ARBA00010529"/>
    </source>
</evidence>